<dbReference type="Gene3D" id="2.40.70.10">
    <property type="entry name" value="Acid Proteases"/>
    <property type="match status" value="1"/>
</dbReference>
<name>A0A2G9U8H8_TELCI</name>
<organism evidence="3 4">
    <name type="scientific">Teladorsagia circumcincta</name>
    <name type="common">Brown stomach worm</name>
    <name type="synonym">Ostertagia circumcincta</name>
    <dbReference type="NCBI Taxonomy" id="45464"/>
    <lineage>
        <taxon>Eukaryota</taxon>
        <taxon>Metazoa</taxon>
        <taxon>Ecdysozoa</taxon>
        <taxon>Nematoda</taxon>
        <taxon>Chromadorea</taxon>
        <taxon>Rhabditida</taxon>
        <taxon>Rhabditina</taxon>
        <taxon>Rhabditomorpha</taxon>
        <taxon>Strongyloidea</taxon>
        <taxon>Trichostrongylidae</taxon>
        <taxon>Teladorsagia</taxon>
    </lineage>
</organism>
<dbReference type="PANTHER" id="PTHR47966">
    <property type="entry name" value="BETA-SITE APP-CLEAVING ENZYME, ISOFORM A-RELATED"/>
    <property type="match status" value="1"/>
</dbReference>
<protein>
    <recommendedName>
        <fullName evidence="2">Peptidase A1 domain-containing protein</fullName>
    </recommendedName>
</protein>
<feature type="domain" description="Peptidase A1" evidence="2">
    <location>
        <begin position="43"/>
        <end position="143"/>
    </location>
</feature>
<dbReference type="EMBL" id="KZ348188">
    <property type="protein sequence ID" value="PIO66551.1"/>
    <property type="molecule type" value="Genomic_DNA"/>
</dbReference>
<accession>A0A2G9U8H8</accession>
<evidence type="ECO:0000313" key="4">
    <source>
        <dbReference type="Proteomes" id="UP000230423"/>
    </source>
</evidence>
<evidence type="ECO:0000313" key="3">
    <source>
        <dbReference type="EMBL" id="PIO66551.1"/>
    </source>
</evidence>
<dbReference type="GO" id="GO:0004190">
    <property type="term" value="F:aspartic-type endopeptidase activity"/>
    <property type="evidence" value="ECO:0007669"/>
    <property type="project" value="InterPro"/>
</dbReference>
<comment type="similarity">
    <text evidence="1">Belongs to the peptidase A1 family.</text>
</comment>
<dbReference type="GO" id="GO:0005764">
    <property type="term" value="C:lysosome"/>
    <property type="evidence" value="ECO:0007669"/>
    <property type="project" value="TreeGrafter"/>
</dbReference>
<dbReference type="CDD" id="cd05471">
    <property type="entry name" value="pepsin_like"/>
    <property type="match status" value="1"/>
</dbReference>
<dbReference type="InterPro" id="IPR001461">
    <property type="entry name" value="Aspartic_peptidase_A1"/>
</dbReference>
<sequence>MRKAARSVYGNTLTSLVKQKYKRGYEFSANNYFSEPLKFAPSDFDCDSSKTCAPTKEKFNITYGSGSVPGSIDHDVVCFGCGHAYCTNKTQAFGCALLAEGNRFAYYPFDGILGMAWPSEALKNTSPPVNQILENKVISIDGFQRKKRTTNGGAQEARL</sequence>
<evidence type="ECO:0000256" key="1">
    <source>
        <dbReference type="ARBA" id="ARBA00007447"/>
    </source>
</evidence>
<dbReference type="AlphaFoldDB" id="A0A2G9U8H8"/>
<dbReference type="Pfam" id="PF00026">
    <property type="entry name" value="Asp"/>
    <property type="match status" value="1"/>
</dbReference>
<dbReference type="Proteomes" id="UP000230423">
    <property type="component" value="Unassembled WGS sequence"/>
</dbReference>
<dbReference type="OrthoDB" id="6262608at2759"/>
<dbReference type="GO" id="GO:0006508">
    <property type="term" value="P:proteolysis"/>
    <property type="evidence" value="ECO:0007669"/>
    <property type="project" value="InterPro"/>
</dbReference>
<gene>
    <name evidence="3" type="ORF">TELCIR_11733</name>
</gene>
<dbReference type="SUPFAM" id="SSF50630">
    <property type="entry name" value="Acid proteases"/>
    <property type="match status" value="1"/>
</dbReference>
<dbReference type="InterPro" id="IPR021109">
    <property type="entry name" value="Peptidase_aspartic_dom_sf"/>
</dbReference>
<evidence type="ECO:0000259" key="2">
    <source>
        <dbReference type="Pfam" id="PF00026"/>
    </source>
</evidence>
<dbReference type="PANTHER" id="PTHR47966:SF40">
    <property type="entry name" value="ASPARTIC PROTEASE 3"/>
    <property type="match status" value="1"/>
</dbReference>
<dbReference type="InterPro" id="IPR034164">
    <property type="entry name" value="Pepsin-like_dom"/>
</dbReference>
<proteinExistence type="inferred from homology"/>
<keyword evidence="4" id="KW-1185">Reference proteome</keyword>
<reference evidence="3 4" key="1">
    <citation type="submission" date="2015-09" db="EMBL/GenBank/DDBJ databases">
        <title>Draft genome of the parasitic nematode Teladorsagia circumcincta isolate WARC Sus (inbred).</title>
        <authorList>
            <person name="Mitreva M."/>
        </authorList>
    </citation>
    <scope>NUCLEOTIDE SEQUENCE [LARGE SCALE GENOMIC DNA]</scope>
    <source>
        <strain evidence="3 4">S</strain>
    </source>
</reference>
<dbReference type="InterPro" id="IPR033121">
    <property type="entry name" value="PEPTIDASE_A1"/>
</dbReference>